<dbReference type="AlphaFoldDB" id="A0A2K3N1R5"/>
<evidence type="ECO:0000313" key="3">
    <source>
        <dbReference type="EMBL" id="PNX96929.1"/>
    </source>
</evidence>
<accession>A0A2K3N1R5</accession>
<dbReference type="CDD" id="cd22157">
    <property type="entry name" value="F-box_AtFBW1-like"/>
    <property type="match status" value="1"/>
</dbReference>
<reference evidence="3 4" key="2">
    <citation type="journal article" date="2017" name="Front. Plant Sci.">
        <title>Gene Classification and Mining of Molecular Markers Useful in Red Clover (Trifolium pratense) Breeding.</title>
        <authorList>
            <person name="Istvanek J."/>
            <person name="Dluhosova J."/>
            <person name="Dluhos P."/>
            <person name="Patkova L."/>
            <person name="Nedelnik J."/>
            <person name="Repkova J."/>
        </authorList>
    </citation>
    <scope>NUCLEOTIDE SEQUENCE [LARGE SCALE GENOMIC DNA]</scope>
    <source>
        <strain evidence="4">cv. Tatra</strain>
        <tissue evidence="3">Young leaves</tissue>
    </source>
</reference>
<reference evidence="3 4" key="1">
    <citation type="journal article" date="2014" name="Am. J. Bot.">
        <title>Genome assembly and annotation for red clover (Trifolium pratense; Fabaceae).</title>
        <authorList>
            <person name="Istvanek J."/>
            <person name="Jaros M."/>
            <person name="Krenek A."/>
            <person name="Repkova J."/>
        </authorList>
    </citation>
    <scope>NUCLEOTIDE SEQUENCE [LARGE SCALE GENOMIC DNA]</scope>
    <source>
        <strain evidence="4">cv. Tatra</strain>
        <tissue evidence="3">Young leaves</tissue>
    </source>
</reference>
<dbReference type="OrthoDB" id="591557at2759"/>
<dbReference type="SMART" id="SM00256">
    <property type="entry name" value="FBOX"/>
    <property type="match status" value="1"/>
</dbReference>
<name>A0A2K3N1R5_TRIPR</name>
<dbReference type="EMBL" id="ASHM01015014">
    <property type="protein sequence ID" value="PNX96929.1"/>
    <property type="molecule type" value="Genomic_DNA"/>
</dbReference>
<proteinExistence type="predicted"/>
<evidence type="ECO:0000256" key="1">
    <source>
        <dbReference type="SAM" id="MobiDB-lite"/>
    </source>
</evidence>
<dbReference type="PANTHER" id="PTHR31672">
    <property type="entry name" value="BNACNNG10540D PROTEIN"/>
    <property type="match status" value="1"/>
</dbReference>
<sequence>MAPPPSSDADEPSDVTSSDPLTEDTTATKKRSLNSSTAGTLTLPSSSSNTPEDSLHIPLLPNLPFELIIEILCRLPVKSLMQFQCVHKSWKSLISDRQFAKKHLRMSTKDHHHLITTLANSERDGFSYNDYPLTSLFKQVTTTAMQLEHLLTNGGYRFDHIVGSCHGILCIAIGPGSVLLWNPSIRKFTKLPCLDETPRPEHDYQFSFGYDHSSDSYKVVVSLYNAIVFINGNRVFNPLVKVHTLGTNSWRTIQDFPSGLVREDSLLGKFVCGTINWLALKIQTPPWIIISLDLEMESYQEIVQPDYGGETTLTSLKLGVLRDCLCIFSRSSDTFTDIWLMKEYRNKESWIKLFRVPDIRNIGYFPSVCALYVSEDDQVLLEIKSQYTDGVSMPLDIQSKLIVYNSRDDTFKDLNIQNTNGVKLAGAQVYHESLISPCF</sequence>
<dbReference type="PROSITE" id="PS50181">
    <property type="entry name" value="FBOX"/>
    <property type="match status" value="1"/>
</dbReference>
<dbReference type="Proteomes" id="UP000236291">
    <property type="component" value="Unassembled WGS sequence"/>
</dbReference>
<feature type="compositionally biased region" description="Polar residues" evidence="1">
    <location>
        <begin position="33"/>
        <end position="52"/>
    </location>
</feature>
<organism evidence="3 4">
    <name type="scientific">Trifolium pratense</name>
    <name type="common">Red clover</name>
    <dbReference type="NCBI Taxonomy" id="57577"/>
    <lineage>
        <taxon>Eukaryota</taxon>
        <taxon>Viridiplantae</taxon>
        <taxon>Streptophyta</taxon>
        <taxon>Embryophyta</taxon>
        <taxon>Tracheophyta</taxon>
        <taxon>Spermatophyta</taxon>
        <taxon>Magnoliopsida</taxon>
        <taxon>eudicotyledons</taxon>
        <taxon>Gunneridae</taxon>
        <taxon>Pentapetalae</taxon>
        <taxon>rosids</taxon>
        <taxon>fabids</taxon>
        <taxon>Fabales</taxon>
        <taxon>Fabaceae</taxon>
        <taxon>Papilionoideae</taxon>
        <taxon>50 kb inversion clade</taxon>
        <taxon>NPAAA clade</taxon>
        <taxon>Hologalegina</taxon>
        <taxon>IRL clade</taxon>
        <taxon>Trifolieae</taxon>
        <taxon>Trifolium</taxon>
    </lineage>
</organism>
<dbReference type="InterPro" id="IPR036047">
    <property type="entry name" value="F-box-like_dom_sf"/>
</dbReference>
<dbReference type="InterPro" id="IPR001810">
    <property type="entry name" value="F-box_dom"/>
</dbReference>
<gene>
    <name evidence="3" type="ORF">L195_g020146</name>
</gene>
<dbReference type="InterPro" id="IPR017451">
    <property type="entry name" value="F-box-assoc_interact_dom"/>
</dbReference>
<evidence type="ECO:0000313" key="4">
    <source>
        <dbReference type="Proteomes" id="UP000236291"/>
    </source>
</evidence>
<dbReference type="InterPro" id="IPR006527">
    <property type="entry name" value="F-box-assoc_dom_typ1"/>
</dbReference>
<evidence type="ECO:0000259" key="2">
    <source>
        <dbReference type="PROSITE" id="PS50181"/>
    </source>
</evidence>
<dbReference type="Gene3D" id="1.20.1280.50">
    <property type="match status" value="1"/>
</dbReference>
<feature type="domain" description="F-box" evidence="2">
    <location>
        <begin position="57"/>
        <end position="103"/>
    </location>
</feature>
<dbReference type="Pfam" id="PF00646">
    <property type="entry name" value="F-box"/>
    <property type="match status" value="1"/>
</dbReference>
<dbReference type="InterPro" id="IPR050796">
    <property type="entry name" value="SCF_F-box_component"/>
</dbReference>
<dbReference type="PANTHER" id="PTHR31672:SF13">
    <property type="entry name" value="F-BOX PROTEIN CPR30-LIKE"/>
    <property type="match status" value="1"/>
</dbReference>
<feature type="region of interest" description="Disordered" evidence="1">
    <location>
        <begin position="1"/>
        <end position="53"/>
    </location>
</feature>
<comment type="caution">
    <text evidence="3">The sequence shown here is derived from an EMBL/GenBank/DDBJ whole genome shotgun (WGS) entry which is preliminary data.</text>
</comment>
<dbReference type="NCBIfam" id="TIGR01640">
    <property type="entry name" value="F_box_assoc_1"/>
    <property type="match status" value="1"/>
</dbReference>
<dbReference type="SUPFAM" id="SSF81383">
    <property type="entry name" value="F-box domain"/>
    <property type="match status" value="1"/>
</dbReference>
<dbReference type="ExpressionAtlas" id="A0A2K3N1R5">
    <property type="expression patterns" value="baseline"/>
</dbReference>
<feature type="compositionally biased region" description="Polar residues" evidence="1">
    <location>
        <begin position="15"/>
        <end position="25"/>
    </location>
</feature>
<protein>
    <submittedName>
        <fullName evidence="3">F-box/kelch-repeat protein at3g23880-like protein</fullName>
    </submittedName>
</protein>
<dbReference type="STRING" id="57577.A0A2K3N1R5"/>
<dbReference type="Pfam" id="PF07734">
    <property type="entry name" value="FBA_1"/>
    <property type="match status" value="1"/>
</dbReference>